<dbReference type="GeneID" id="20184740"/>
<sequence>MAGSRAAEATVVFMHDLNSLYELTTFLTAIFVKFAHGLQDILRATGCDVVLFQERQQRGFGTLTNLQDIVTLLRGALNKFEAAFEEQRGVSACIVSGSVQLHIRGSRVYQVNQASFKLEAGEILASITDNRASIVLFTWINCLIKAVSGLEETEARDDVVTDIQSDCSGWVSNASAADGSEPDPEMDIALAKEFLDGFGGADAVLAEPDVYDELQTPYVPVEGASSYPGLRQGYSGPTPEVLHRGDSPMALFFYFMPVALWQHVAVCSNKYQRDMLHARVADAYKRHKRRCQANPATKKKTRRDVLQELQAVPPIKPHELCRFVGLLIARTICPN</sequence>
<dbReference type="PANTHER" id="PTHR37069">
    <property type="entry name" value="DDE_TNP_1_7 DOMAIN-CONTAINING PROTEIN"/>
    <property type="match status" value="1"/>
</dbReference>
<dbReference type="AlphaFoldDB" id="W2PSI6"/>
<dbReference type="OMA" id="RRCQANP"/>
<dbReference type="EMBL" id="KI669610">
    <property type="protein sequence ID" value="ETN03611.1"/>
    <property type="molecule type" value="Genomic_DNA"/>
</dbReference>
<protein>
    <submittedName>
        <fullName evidence="1">Uncharacterized protein</fullName>
    </submittedName>
</protein>
<reference evidence="2" key="1">
    <citation type="submission" date="2011-12" db="EMBL/GenBank/DDBJ databases">
        <authorList>
            <consortium name="The Broad Institute Genome Sequencing Platform"/>
            <person name="Russ C."/>
            <person name="Tyler B."/>
            <person name="Panabieres F."/>
            <person name="Shan W."/>
            <person name="Tripathy S."/>
            <person name="Grunwald N."/>
            <person name="Machado M."/>
            <person name="Young S.K."/>
            <person name="Zeng Q."/>
            <person name="Gargeya S."/>
            <person name="Fitzgerald M."/>
            <person name="Haas B."/>
            <person name="Abouelleil A."/>
            <person name="Alvarado L."/>
            <person name="Arachchi H.M."/>
            <person name="Berlin A."/>
            <person name="Chapman S.B."/>
            <person name="Gearin G."/>
            <person name="Goldberg J."/>
            <person name="Griggs A."/>
            <person name="Gujja S."/>
            <person name="Hansen M."/>
            <person name="Heiman D."/>
            <person name="Howarth C."/>
            <person name="Larimer J."/>
            <person name="Lui A."/>
            <person name="MacDonald P.J.P."/>
            <person name="McCowen C."/>
            <person name="Montmayeur A."/>
            <person name="Murphy C."/>
            <person name="Neiman D."/>
            <person name="Pearson M."/>
            <person name="Priest M."/>
            <person name="Roberts A."/>
            <person name="Saif S."/>
            <person name="Shea T."/>
            <person name="Sisk P."/>
            <person name="Stolte C."/>
            <person name="Sykes S."/>
            <person name="Wortman J."/>
            <person name="Nusbaum C."/>
            <person name="Birren B."/>
        </authorList>
    </citation>
    <scope>NUCLEOTIDE SEQUENCE [LARGE SCALE GENOMIC DNA]</scope>
    <source>
        <strain evidence="2">INRA-310</strain>
    </source>
</reference>
<dbReference type="VEuPathDB" id="FungiDB:PPTG_15592"/>
<dbReference type="PANTHER" id="PTHR37069:SF2">
    <property type="entry name" value="PIGGYBAC TRANSPOSABLE ELEMENT-DERIVED PROTEIN DOMAIN-CONTAINING PROTEIN"/>
    <property type="match status" value="1"/>
</dbReference>
<organism evidence="1 2">
    <name type="scientific">Phytophthora nicotianae (strain INRA-310)</name>
    <name type="common">Phytophthora parasitica</name>
    <dbReference type="NCBI Taxonomy" id="761204"/>
    <lineage>
        <taxon>Eukaryota</taxon>
        <taxon>Sar</taxon>
        <taxon>Stramenopiles</taxon>
        <taxon>Oomycota</taxon>
        <taxon>Peronosporomycetes</taxon>
        <taxon>Peronosporales</taxon>
        <taxon>Peronosporaceae</taxon>
        <taxon>Phytophthora</taxon>
    </lineage>
</organism>
<reference evidence="1 2" key="2">
    <citation type="submission" date="2013-11" db="EMBL/GenBank/DDBJ databases">
        <title>The Genome Sequence of Phytophthora parasitica INRA-310.</title>
        <authorList>
            <consortium name="The Broad Institute Genomics Platform"/>
            <person name="Russ C."/>
            <person name="Tyler B."/>
            <person name="Panabieres F."/>
            <person name="Shan W."/>
            <person name="Tripathy S."/>
            <person name="Grunwald N."/>
            <person name="Machado M."/>
            <person name="Johnson C.S."/>
            <person name="Arredondo F."/>
            <person name="Hong C."/>
            <person name="Coffey M."/>
            <person name="Young S.K."/>
            <person name="Zeng Q."/>
            <person name="Gargeya S."/>
            <person name="Fitzgerald M."/>
            <person name="Abouelleil A."/>
            <person name="Alvarado L."/>
            <person name="Chapman S.B."/>
            <person name="Gainer-Dewar J."/>
            <person name="Goldberg J."/>
            <person name="Griggs A."/>
            <person name="Gujja S."/>
            <person name="Hansen M."/>
            <person name="Howarth C."/>
            <person name="Imamovic A."/>
            <person name="Ireland A."/>
            <person name="Larimer J."/>
            <person name="McCowan C."/>
            <person name="Murphy C."/>
            <person name="Pearson M."/>
            <person name="Poon T.W."/>
            <person name="Priest M."/>
            <person name="Roberts A."/>
            <person name="Saif S."/>
            <person name="Shea T."/>
            <person name="Sykes S."/>
            <person name="Wortman J."/>
            <person name="Nusbaum C."/>
            <person name="Birren B."/>
        </authorList>
    </citation>
    <scope>NUCLEOTIDE SEQUENCE [LARGE SCALE GENOMIC DNA]</scope>
    <source>
        <strain evidence="1 2">INRA-310</strain>
    </source>
</reference>
<dbReference type="Proteomes" id="UP000018817">
    <property type="component" value="Unassembled WGS sequence"/>
</dbReference>
<evidence type="ECO:0000313" key="1">
    <source>
        <dbReference type="EMBL" id="ETN03611.1"/>
    </source>
</evidence>
<name>W2PSI6_PHYN3</name>
<accession>W2PSI6</accession>
<gene>
    <name evidence="1" type="ORF">PPTG_15592</name>
</gene>
<evidence type="ECO:0000313" key="2">
    <source>
        <dbReference type="Proteomes" id="UP000018817"/>
    </source>
</evidence>
<proteinExistence type="predicted"/>
<dbReference type="RefSeq" id="XP_008911095.1">
    <property type="nucleotide sequence ID" value="XM_008912847.1"/>
</dbReference>